<dbReference type="InterPro" id="IPR001926">
    <property type="entry name" value="TrpB-like_PALP"/>
</dbReference>
<dbReference type="CDD" id="cd01561">
    <property type="entry name" value="CBS_like"/>
    <property type="match status" value="1"/>
</dbReference>
<evidence type="ECO:0000256" key="2">
    <source>
        <dbReference type="ARBA" id="ARBA00022898"/>
    </source>
</evidence>
<dbReference type="PANTHER" id="PTHR10314">
    <property type="entry name" value="CYSTATHIONINE BETA-SYNTHASE"/>
    <property type="match status" value="1"/>
</dbReference>
<dbReference type="STRING" id="411473.RUMCAL_00163"/>
<gene>
    <name evidence="4" type="ORF">RUMCAL_00163</name>
</gene>
<keyword evidence="2" id="KW-0663">Pyridoxal phosphate</keyword>
<organism evidence="4 5">
    <name type="scientific">Ruminococcus callidus ATCC 27760</name>
    <dbReference type="NCBI Taxonomy" id="411473"/>
    <lineage>
        <taxon>Bacteria</taxon>
        <taxon>Bacillati</taxon>
        <taxon>Bacillota</taxon>
        <taxon>Clostridia</taxon>
        <taxon>Eubacteriales</taxon>
        <taxon>Oscillospiraceae</taxon>
        <taxon>Ruminococcus</taxon>
    </lineage>
</organism>
<dbReference type="Gene3D" id="3.40.50.1100">
    <property type="match status" value="2"/>
</dbReference>
<dbReference type="HOGENOM" id="CLU_021018_1_0_9"/>
<feature type="domain" description="Tryptophan synthase beta chain-like PALP" evidence="3">
    <location>
        <begin position="6"/>
        <end position="284"/>
    </location>
</feature>
<evidence type="ECO:0000259" key="3">
    <source>
        <dbReference type="Pfam" id="PF00291"/>
    </source>
</evidence>
<reference evidence="4 5" key="1">
    <citation type="submission" date="2013-07" db="EMBL/GenBank/DDBJ databases">
        <authorList>
            <person name="Weinstock G."/>
            <person name="Sodergren E."/>
            <person name="Wylie T."/>
            <person name="Fulton L."/>
            <person name="Fulton R."/>
            <person name="Fronick C."/>
            <person name="O'Laughlin M."/>
            <person name="Godfrey J."/>
            <person name="Miner T."/>
            <person name="Herter B."/>
            <person name="Appelbaum E."/>
            <person name="Cordes M."/>
            <person name="Lek S."/>
            <person name="Wollam A."/>
            <person name="Pepin K.H."/>
            <person name="Palsikar V.B."/>
            <person name="Mitreva M."/>
            <person name="Wilson R.K."/>
        </authorList>
    </citation>
    <scope>NUCLEOTIDE SEQUENCE [LARGE SCALE GENOMIC DNA]</scope>
    <source>
        <strain evidence="4 5">ATCC 27760</strain>
    </source>
</reference>
<dbReference type="SUPFAM" id="SSF53686">
    <property type="entry name" value="Tryptophan synthase beta subunit-like PLP-dependent enzymes"/>
    <property type="match status" value="1"/>
</dbReference>
<protein>
    <submittedName>
        <fullName evidence="4">Putative 2,3-diaminopropionate biosynthesis protein SbnA</fullName>
    </submittedName>
</protein>
<evidence type="ECO:0000313" key="4">
    <source>
        <dbReference type="EMBL" id="ERJ97380.1"/>
    </source>
</evidence>
<dbReference type="OrthoDB" id="9808024at2"/>
<dbReference type="Proteomes" id="UP000016662">
    <property type="component" value="Unassembled WGS sequence"/>
</dbReference>
<keyword evidence="5" id="KW-1185">Reference proteome</keyword>
<dbReference type="AlphaFoldDB" id="U2KZ32"/>
<dbReference type="RefSeq" id="WP_021681499.1">
    <property type="nucleotide sequence ID" value="NZ_KI260355.1"/>
</dbReference>
<dbReference type="EMBL" id="AWVF01000026">
    <property type="protein sequence ID" value="ERJ97380.1"/>
    <property type="molecule type" value="Genomic_DNA"/>
</dbReference>
<dbReference type="InterPro" id="IPR036052">
    <property type="entry name" value="TrpB-like_PALP_sf"/>
</dbReference>
<sequence>MDLGILKAIGNTPMVEVSVGDTHLMAKLECMNPFGSMKDRAAKSTLLSLLCTNTINKDTTIVESSSGNFAIALSGVCSALGLKCLCVVDSNITNANLQIIKQFGSTIHQIDIPEKNQSNQEKRIETVKKLLQTNNNMYWTNQYNNRLIQESYFSLAEEILSQYPQTETIYIPVSTCGTISGVSTWIKKQNPQIEIIAVDSYGSQIFGERIARNRFTGMGSRIKPGNLGNAIIDKVVRVSDLECIINCHKLLEQGLFIGASSGAVLAAINKTKEFNRNIVAIFPDRGDRYLDNLYNNEWLKENMPQLMSEDYNSNHRV</sequence>
<evidence type="ECO:0000256" key="1">
    <source>
        <dbReference type="ARBA" id="ARBA00001933"/>
    </source>
</evidence>
<dbReference type="Pfam" id="PF00291">
    <property type="entry name" value="PALP"/>
    <property type="match status" value="1"/>
</dbReference>
<dbReference type="InterPro" id="IPR050214">
    <property type="entry name" value="Cys_Synth/Cystath_Beta-Synth"/>
</dbReference>
<name>U2KZ32_9FIRM</name>
<dbReference type="GO" id="GO:1901605">
    <property type="term" value="P:alpha-amino acid metabolic process"/>
    <property type="evidence" value="ECO:0007669"/>
    <property type="project" value="UniProtKB-ARBA"/>
</dbReference>
<comment type="caution">
    <text evidence="4">The sequence shown here is derived from an EMBL/GenBank/DDBJ whole genome shotgun (WGS) entry which is preliminary data.</text>
</comment>
<dbReference type="eggNOG" id="COG0031">
    <property type="taxonomic scope" value="Bacteria"/>
</dbReference>
<dbReference type="PATRIC" id="fig|411473.3.peg.144"/>
<evidence type="ECO:0000313" key="5">
    <source>
        <dbReference type="Proteomes" id="UP000016662"/>
    </source>
</evidence>
<comment type="cofactor">
    <cofactor evidence="1">
        <name>pyridoxal 5'-phosphate</name>
        <dbReference type="ChEBI" id="CHEBI:597326"/>
    </cofactor>
</comment>
<proteinExistence type="predicted"/>
<accession>U2KZ32</accession>